<accession>A0AAV5X2E8</accession>
<keyword evidence="1" id="KW-0862">Zinc</keyword>
<dbReference type="InterPro" id="IPR036236">
    <property type="entry name" value="Znf_C2H2_sf"/>
</dbReference>
<dbReference type="Proteomes" id="UP001432322">
    <property type="component" value="Unassembled WGS sequence"/>
</dbReference>
<evidence type="ECO:0000256" key="1">
    <source>
        <dbReference type="PROSITE-ProRule" id="PRU00042"/>
    </source>
</evidence>
<keyword evidence="1" id="KW-0863">Zinc-finger</keyword>
<dbReference type="EMBL" id="BTSY01000007">
    <property type="protein sequence ID" value="GMT35994.1"/>
    <property type="molecule type" value="Genomic_DNA"/>
</dbReference>
<proteinExistence type="predicted"/>
<organism evidence="4 5">
    <name type="scientific">Pristionchus fissidentatus</name>
    <dbReference type="NCBI Taxonomy" id="1538716"/>
    <lineage>
        <taxon>Eukaryota</taxon>
        <taxon>Metazoa</taxon>
        <taxon>Ecdysozoa</taxon>
        <taxon>Nematoda</taxon>
        <taxon>Chromadorea</taxon>
        <taxon>Rhabditida</taxon>
        <taxon>Rhabditina</taxon>
        <taxon>Diplogasteromorpha</taxon>
        <taxon>Diplogasteroidea</taxon>
        <taxon>Neodiplogasteridae</taxon>
        <taxon>Pristionchus</taxon>
    </lineage>
</organism>
<dbReference type="SMART" id="SM00355">
    <property type="entry name" value="ZnF_C2H2"/>
    <property type="match status" value="4"/>
</dbReference>
<feature type="non-terminal residue" evidence="4">
    <location>
        <position position="1"/>
    </location>
</feature>
<dbReference type="GO" id="GO:0008270">
    <property type="term" value="F:zinc ion binding"/>
    <property type="evidence" value="ECO:0007669"/>
    <property type="project" value="UniProtKB-KW"/>
</dbReference>
<comment type="caution">
    <text evidence="4">The sequence shown here is derived from an EMBL/GenBank/DDBJ whole genome shotgun (WGS) entry which is preliminary data.</text>
</comment>
<dbReference type="Pfam" id="PF00096">
    <property type="entry name" value="zf-C2H2"/>
    <property type="match status" value="1"/>
</dbReference>
<protein>
    <recommendedName>
        <fullName evidence="3">C2H2-type domain-containing protein</fullName>
    </recommendedName>
</protein>
<keyword evidence="1" id="KW-0479">Metal-binding</keyword>
<evidence type="ECO:0000313" key="5">
    <source>
        <dbReference type="Proteomes" id="UP001432322"/>
    </source>
</evidence>
<evidence type="ECO:0000313" key="4">
    <source>
        <dbReference type="EMBL" id="GMT35994.1"/>
    </source>
</evidence>
<feature type="domain" description="C2H2-type" evidence="3">
    <location>
        <begin position="77"/>
        <end position="99"/>
    </location>
</feature>
<reference evidence="4" key="1">
    <citation type="submission" date="2023-10" db="EMBL/GenBank/DDBJ databases">
        <title>Genome assembly of Pristionchus species.</title>
        <authorList>
            <person name="Yoshida K."/>
            <person name="Sommer R.J."/>
        </authorList>
    </citation>
    <scope>NUCLEOTIDE SEQUENCE</scope>
    <source>
        <strain evidence="4">RS5133</strain>
    </source>
</reference>
<feature type="region of interest" description="Disordered" evidence="2">
    <location>
        <begin position="42"/>
        <end position="70"/>
    </location>
</feature>
<sequence>NLKDEMAGYEDFLRTIDDKEGILDSQMHLSMPGYSMDEGFVKEESLEPSSSKKSSNIRAHPPKKYHGVRKADHSSPFTCGQCGEKFNYGFQLTLHYNIHIVRPKAQVASKKVMPVINRVQQTKDDPSWRGHSMELGCFFNQTKSKRGVQIHYKAESEGTSYIDCDTCGQRFGSVSDHREHALKEHPLNLVEQLCKNRYCVSIRELNEPKEKLEVAPVTSTQFNHILHPMFEPINCPICFTSKPTYFHLYSHFMTCHAMEYMLRFVCRGCGHIYTSPRGLKNHIINALDFAGSPCRGTADILPPNPRKKRATEVKERHPNDIIPTLSMDPDYIQSDRIPI</sequence>
<keyword evidence="5" id="KW-1185">Reference proteome</keyword>
<evidence type="ECO:0000259" key="3">
    <source>
        <dbReference type="PROSITE" id="PS50157"/>
    </source>
</evidence>
<dbReference type="PROSITE" id="PS50157">
    <property type="entry name" value="ZINC_FINGER_C2H2_2"/>
    <property type="match status" value="1"/>
</dbReference>
<gene>
    <name evidence="4" type="ORF">PFISCL1PPCAC_27291</name>
</gene>
<dbReference type="InterPro" id="IPR013087">
    <property type="entry name" value="Znf_C2H2_type"/>
</dbReference>
<dbReference type="PROSITE" id="PS00028">
    <property type="entry name" value="ZINC_FINGER_C2H2_1"/>
    <property type="match status" value="2"/>
</dbReference>
<dbReference type="SUPFAM" id="SSF57667">
    <property type="entry name" value="beta-beta-alpha zinc fingers"/>
    <property type="match status" value="1"/>
</dbReference>
<name>A0AAV5X2E8_9BILA</name>
<evidence type="ECO:0000256" key="2">
    <source>
        <dbReference type="SAM" id="MobiDB-lite"/>
    </source>
</evidence>
<dbReference type="AlphaFoldDB" id="A0AAV5X2E8"/>